<evidence type="ECO:0000256" key="1">
    <source>
        <dbReference type="SAM" id="Phobius"/>
    </source>
</evidence>
<name>A0A840U230_9BACT</name>
<accession>A0A840U230</accession>
<feature type="transmembrane region" description="Helical" evidence="1">
    <location>
        <begin position="138"/>
        <end position="155"/>
    </location>
</feature>
<keyword evidence="1" id="KW-0812">Transmembrane</keyword>
<evidence type="ECO:0000313" key="3">
    <source>
        <dbReference type="Proteomes" id="UP000557307"/>
    </source>
</evidence>
<feature type="transmembrane region" description="Helical" evidence="1">
    <location>
        <begin position="6"/>
        <end position="27"/>
    </location>
</feature>
<keyword evidence="1" id="KW-1133">Transmembrane helix</keyword>
<organism evidence="2 3">
    <name type="scientific">Rhabdobacter roseus</name>
    <dbReference type="NCBI Taxonomy" id="1655419"/>
    <lineage>
        <taxon>Bacteria</taxon>
        <taxon>Pseudomonadati</taxon>
        <taxon>Bacteroidota</taxon>
        <taxon>Cytophagia</taxon>
        <taxon>Cytophagales</taxon>
        <taxon>Cytophagaceae</taxon>
        <taxon>Rhabdobacter</taxon>
    </lineage>
</organism>
<comment type="caution">
    <text evidence="2">The sequence shown here is derived from an EMBL/GenBank/DDBJ whole genome shotgun (WGS) entry which is preliminary data.</text>
</comment>
<evidence type="ECO:0000313" key="2">
    <source>
        <dbReference type="EMBL" id="MBB5286190.1"/>
    </source>
</evidence>
<feature type="transmembrane region" description="Helical" evidence="1">
    <location>
        <begin position="80"/>
        <end position="100"/>
    </location>
</feature>
<dbReference type="AlphaFoldDB" id="A0A840U230"/>
<sequence>MANKLFLLLTIFVYSIIVSQSFMYILALKHVQLNLDANSYTEVRKLIDVSMESNFKYVIYAALLSNLILVMLTVKNPGSLLFITAAVAFVALILDTLIAVKGNIPINEAINSWSSGSYPTNWTEYRTKWLHFFKYRQIINISGFVILLIGAVFGSKY</sequence>
<protein>
    <submittedName>
        <fullName evidence="2">Putative membrane protein</fullName>
    </submittedName>
</protein>
<keyword evidence="3" id="KW-1185">Reference proteome</keyword>
<feature type="transmembrane region" description="Helical" evidence="1">
    <location>
        <begin position="54"/>
        <end position="74"/>
    </location>
</feature>
<dbReference type="RefSeq" id="WP_184177058.1">
    <property type="nucleotide sequence ID" value="NZ_JACHGF010000008.1"/>
</dbReference>
<proteinExistence type="predicted"/>
<reference evidence="2 3" key="1">
    <citation type="submission" date="2020-08" db="EMBL/GenBank/DDBJ databases">
        <title>Genomic Encyclopedia of Type Strains, Phase IV (KMG-IV): sequencing the most valuable type-strain genomes for metagenomic binning, comparative biology and taxonomic classification.</title>
        <authorList>
            <person name="Goeker M."/>
        </authorList>
    </citation>
    <scope>NUCLEOTIDE SEQUENCE [LARGE SCALE GENOMIC DNA]</scope>
    <source>
        <strain evidence="2 3">DSM 105074</strain>
    </source>
</reference>
<dbReference type="EMBL" id="JACHGF010000008">
    <property type="protein sequence ID" value="MBB5286190.1"/>
    <property type="molecule type" value="Genomic_DNA"/>
</dbReference>
<keyword evidence="1" id="KW-0472">Membrane</keyword>
<dbReference type="Proteomes" id="UP000557307">
    <property type="component" value="Unassembled WGS sequence"/>
</dbReference>
<gene>
    <name evidence="2" type="ORF">HNQ92_004350</name>
</gene>